<feature type="compositionally biased region" description="Basic and acidic residues" evidence="6">
    <location>
        <begin position="1"/>
        <end position="13"/>
    </location>
</feature>
<feature type="domain" description="EamA" evidence="8">
    <location>
        <begin position="260"/>
        <end position="386"/>
    </location>
</feature>
<dbReference type="AlphaFoldDB" id="A0A947GCF7"/>
<feature type="compositionally biased region" description="Low complexity" evidence="6">
    <location>
        <begin position="57"/>
        <end position="66"/>
    </location>
</feature>
<feature type="transmembrane region" description="Helical" evidence="7">
    <location>
        <begin position="119"/>
        <end position="138"/>
    </location>
</feature>
<evidence type="ECO:0000256" key="2">
    <source>
        <dbReference type="ARBA" id="ARBA00009853"/>
    </source>
</evidence>
<keyword evidence="5 7" id="KW-0472">Membrane</keyword>
<feature type="transmembrane region" description="Helical" evidence="7">
    <location>
        <begin position="345"/>
        <end position="364"/>
    </location>
</feature>
<dbReference type="GO" id="GO:0016020">
    <property type="term" value="C:membrane"/>
    <property type="evidence" value="ECO:0007669"/>
    <property type="project" value="UniProtKB-SubCell"/>
</dbReference>
<evidence type="ECO:0000256" key="6">
    <source>
        <dbReference type="SAM" id="MobiDB-lite"/>
    </source>
</evidence>
<feature type="transmembrane region" description="Helical" evidence="7">
    <location>
        <begin position="370"/>
        <end position="387"/>
    </location>
</feature>
<feature type="transmembrane region" description="Helical" evidence="7">
    <location>
        <begin position="257"/>
        <end position="276"/>
    </location>
</feature>
<name>A0A947GCF7_9HYPH</name>
<feature type="transmembrane region" description="Helical" evidence="7">
    <location>
        <begin position="208"/>
        <end position="224"/>
    </location>
</feature>
<gene>
    <name evidence="9" type="ORF">KL771_09540</name>
</gene>
<reference evidence="9 10" key="1">
    <citation type="submission" date="2021-06" db="EMBL/GenBank/DDBJ databases">
        <authorList>
            <person name="Grouzdev D.S."/>
            <person name="Koziaeva V."/>
        </authorList>
    </citation>
    <scope>NUCLEOTIDE SEQUENCE [LARGE SCALE GENOMIC DNA]</scope>
    <source>
        <strain evidence="9 10">22</strain>
    </source>
</reference>
<evidence type="ECO:0000256" key="5">
    <source>
        <dbReference type="ARBA" id="ARBA00023136"/>
    </source>
</evidence>
<evidence type="ECO:0000256" key="4">
    <source>
        <dbReference type="ARBA" id="ARBA00022989"/>
    </source>
</evidence>
<evidence type="ECO:0000256" key="7">
    <source>
        <dbReference type="SAM" id="Phobius"/>
    </source>
</evidence>
<dbReference type="InterPro" id="IPR000620">
    <property type="entry name" value="EamA_dom"/>
</dbReference>
<dbReference type="Proteomes" id="UP000766595">
    <property type="component" value="Unassembled WGS sequence"/>
</dbReference>
<accession>A0A947GCF7</accession>
<evidence type="ECO:0000256" key="3">
    <source>
        <dbReference type="ARBA" id="ARBA00022692"/>
    </source>
</evidence>
<dbReference type="Pfam" id="PF00892">
    <property type="entry name" value="EamA"/>
    <property type="match status" value="2"/>
</dbReference>
<dbReference type="EMBL" id="JAHHZF010000004">
    <property type="protein sequence ID" value="MBT9289697.1"/>
    <property type="molecule type" value="Genomic_DNA"/>
</dbReference>
<feature type="transmembrane region" description="Helical" evidence="7">
    <location>
        <begin position="233"/>
        <end position="251"/>
    </location>
</feature>
<keyword evidence="4 7" id="KW-1133">Transmembrane helix</keyword>
<protein>
    <submittedName>
        <fullName evidence="9">DMT family transporter</fullName>
    </submittedName>
</protein>
<dbReference type="InterPro" id="IPR037185">
    <property type="entry name" value="EmrE-like"/>
</dbReference>
<comment type="caution">
    <text evidence="9">The sequence shown here is derived from an EMBL/GenBank/DDBJ whole genome shotgun (WGS) entry which is preliminary data.</text>
</comment>
<feature type="transmembrane region" description="Helical" evidence="7">
    <location>
        <begin position="144"/>
        <end position="164"/>
    </location>
</feature>
<feature type="transmembrane region" description="Helical" evidence="7">
    <location>
        <begin position="288"/>
        <end position="308"/>
    </location>
</feature>
<proteinExistence type="inferred from homology"/>
<evidence type="ECO:0000313" key="9">
    <source>
        <dbReference type="EMBL" id="MBT9289697.1"/>
    </source>
</evidence>
<evidence type="ECO:0000313" key="10">
    <source>
        <dbReference type="Proteomes" id="UP000766595"/>
    </source>
</evidence>
<evidence type="ECO:0000256" key="1">
    <source>
        <dbReference type="ARBA" id="ARBA00004141"/>
    </source>
</evidence>
<keyword evidence="10" id="KW-1185">Reference proteome</keyword>
<feature type="domain" description="EamA" evidence="8">
    <location>
        <begin position="116"/>
        <end position="247"/>
    </location>
</feature>
<feature type="transmembrane region" description="Helical" evidence="7">
    <location>
        <begin position="184"/>
        <end position="202"/>
    </location>
</feature>
<feature type="compositionally biased region" description="Pro residues" evidence="6">
    <location>
        <begin position="67"/>
        <end position="83"/>
    </location>
</feature>
<feature type="compositionally biased region" description="Pro residues" evidence="6">
    <location>
        <begin position="46"/>
        <end position="56"/>
    </location>
</feature>
<dbReference type="RefSeq" id="WP_261968307.1">
    <property type="nucleotide sequence ID" value="NZ_JAHHZF010000004.1"/>
</dbReference>
<evidence type="ECO:0000259" key="8">
    <source>
        <dbReference type="Pfam" id="PF00892"/>
    </source>
</evidence>
<dbReference type="PANTHER" id="PTHR22911:SF6">
    <property type="entry name" value="SOLUTE CARRIER FAMILY 35 MEMBER G1"/>
    <property type="match status" value="1"/>
</dbReference>
<feature type="transmembrane region" description="Helical" evidence="7">
    <location>
        <begin position="314"/>
        <end position="333"/>
    </location>
</feature>
<comment type="similarity">
    <text evidence="2">Belongs to the drug/metabolite transporter (DMT) superfamily. 10 TMS drug/metabolite exporter (DME) (TC 2.A.7.3) family.</text>
</comment>
<sequence>MERANVAGRVHDDDLIEPAPIGVPGGECPELAHGDRQAAALARPPAVAPPPQPASRPEPAAGEGPADPLPPDLPPPHLSPPARPRSIAARAGRLWPRPGGIARWRAWWDRAPDNLRGSILMIGAFVVFSVMTAAIKAIGTRVPLPQVLLLRQVIMTVLLMPLFLHDMRHALSTNRLSLQITRGLFSLMSMLFGFTAIIHVPLADATALGFSQVLFVTILAVVILKEAVGWRRWAATLIGFVGVLIMLRPTGDGLSNPYGLFAVIGALFGSGITVTVRMLAQSEKTATILLYQAIVLCLALIVPTVLWWESPTPREWLLIGLIGVVGTAGQYLITRAYQVGEAAALAPLDFVRLLIATGIGFAVFAELPSLPTFIGASIVVAATVYTVRRNAGTEGRGVAAAAPRPPGTETP</sequence>
<dbReference type="PANTHER" id="PTHR22911">
    <property type="entry name" value="ACYL-MALONYL CONDENSING ENZYME-RELATED"/>
    <property type="match status" value="1"/>
</dbReference>
<comment type="subcellular location">
    <subcellularLocation>
        <location evidence="1">Membrane</location>
        <topology evidence="1">Multi-pass membrane protein</topology>
    </subcellularLocation>
</comment>
<keyword evidence="3 7" id="KW-0812">Transmembrane</keyword>
<dbReference type="SUPFAM" id="SSF103481">
    <property type="entry name" value="Multidrug resistance efflux transporter EmrE"/>
    <property type="match status" value="2"/>
</dbReference>
<organism evidence="9 10">
    <name type="scientific">Prosthecodimorpha staleyi</name>
    <dbReference type="NCBI Taxonomy" id="2840188"/>
    <lineage>
        <taxon>Bacteria</taxon>
        <taxon>Pseudomonadati</taxon>
        <taxon>Pseudomonadota</taxon>
        <taxon>Alphaproteobacteria</taxon>
        <taxon>Hyphomicrobiales</taxon>
        <taxon>Ancalomicrobiaceae</taxon>
        <taxon>Prosthecodimorpha</taxon>
    </lineage>
</organism>
<feature type="region of interest" description="Disordered" evidence="6">
    <location>
        <begin position="1"/>
        <end position="84"/>
    </location>
</feature>